<comment type="caution">
    <text evidence="1">The sequence shown here is derived from an EMBL/GenBank/DDBJ whole genome shotgun (WGS) entry which is preliminary data.</text>
</comment>
<name>A0A2S4N576_9FLAO</name>
<dbReference type="AlphaFoldDB" id="A0A2S4N576"/>
<gene>
    <name evidence="1" type="ORF">Q361_11817</name>
</gene>
<dbReference type="EMBL" id="PQNY01000018">
    <property type="protein sequence ID" value="POS00884.1"/>
    <property type="molecule type" value="Genomic_DNA"/>
</dbReference>
<reference evidence="1 2" key="1">
    <citation type="submission" date="2018-01" db="EMBL/GenBank/DDBJ databases">
        <title>Genomic Encyclopedia of Type Strains, Phase I: the one thousand microbial genomes (KMG-I) project.</title>
        <authorList>
            <person name="Goeker M."/>
        </authorList>
    </citation>
    <scope>NUCLEOTIDE SEQUENCE [LARGE SCALE GENOMIC DNA]</scope>
    <source>
        <strain evidence="1 2">DSM 17960</strain>
    </source>
</reference>
<keyword evidence="2" id="KW-1185">Reference proteome</keyword>
<protein>
    <submittedName>
        <fullName evidence="1">Uncharacterized protein</fullName>
    </submittedName>
</protein>
<evidence type="ECO:0000313" key="1">
    <source>
        <dbReference type="EMBL" id="POS00884.1"/>
    </source>
</evidence>
<dbReference type="Proteomes" id="UP000237056">
    <property type="component" value="Unassembled WGS sequence"/>
</dbReference>
<sequence length="167" mass="19948">MLNSFQHLKRYTLSFQTRFGIFVLLRCRTKFGMTSDTFFTLMLSFRTHLVMLNSFQHLTQYCLSIQPTVVMLNSFQHLKRYPLSFQTRFGIYVLLRCRTKFGMTSDTFFTLMLSFRTHLVMLNSFQHLTQYCLSIQPPVVMLNSFKYLIQYPLSFRTCFGIYLNELL</sequence>
<organism evidence="1 2">
    <name type="scientific">Flavobacterium croceum DSM 17960</name>
    <dbReference type="NCBI Taxonomy" id="1121886"/>
    <lineage>
        <taxon>Bacteria</taxon>
        <taxon>Pseudomonadati</taxon>
        <taxon>Bacteroidota</taxon>
        <taxon>Flavobacteriia</taxon>
        <taxon>Flavobacteriales</taxon>
        <taxon>Flavobacteriaceae</taxon>
        <taxon>Flavobacterium</taxon>
    </lineage>
</organism>
<proteinExistence type="predicted"/>
<evidence type="ECO:0000313" key="2">
    <source>
        <dbReference type="Proteomes" id="UP000237056"/>
    </source>
</evidence>
<accession>A0A2S4N576</accession>